<keyword evidence="6" id="KW-0029">Amino-acid transport</keyword>
<dbReference type="GO" id="GO:0016887">
    <property type="term" value="F:ATP hydrolysis activity"/>
    <property type="evidence" value="ECO:0007669"/>
    <property type="project" value="InterPro"/>
</dbReference>
<dbReference type="InterPro" id="IPR003593">
    <property type="entry name" value="AAA+_ATPase"/>
</dbReference>
<dbReference type="Pfam" id="PF00005">
    <property type="entry name" value="ABC_tran"/>
    <property type="match status" value="1"/>
</dbReference>
<dbReference type="STRING" id="433924.NS331_14165"/>
<evidence type="ECO:0000256" key="4">
    <source>
        <dbReference type="ARBA" id="ARBA00022741"/>
    </source>
</evidence>
<keyword evidence="3" id="KW-0472">Membrane</keyword>
<dbReference type="GO" id="GO:0015807">
    <property type="term" value="P:L-amino acid transport"/>
    <property type="evidence" value="ECO:0007669"/>
    <property type="project" value="TreeGrafter"/>
</dbReference>
<feature type="domain" description="ABC transporter" evidence="7">
    <location>
        <begin position="8"/>
        <end position="235"/>
    </location>
</feature>
<protein>
    <submittedName>
        <fullName evidence="8">Amino acid/amide ABC transporter ATP-binding protein 2 (HAAT family)</fullName>
    </submittedName>
</protein>
<dbReference type="Gene3D" id="3.40.50.300">
    <property type="entry name" value="P-loop containing nucleotide triphosphate hydrolases"/>
    <property type="match status" value="1"/>
</dbReference>
<evidence type="ECO:0000256" key="6">
    <source>
        <dbReference type="ARBA" id="ARBA00022970"/>
    </source>
</evidence>
<dbReference type="AlphaFoldDB" id="A0A370FKZ9"/>
<name>A0A370FKZ9_9BURK</name>
<evidence type="ECO:0000259" key="7">
    <source>
        <dbReference type="PROSITE" id="PS50893"/>
    </source>
</evidence>
<evidence type="ECO:0000313" key="8">
    <source>
        <dbReference type="EMBL" id="RDI27049.1"/>
    </source>
</evidence>
<keyword evidence="4" id="KW-0547">Nucleotide-binding</keyword>
<dbReference type="InterPro" id="IPR017871">
    <property type="entry name" value="ABC_transporter-like_CS"/>
</dbReference>
<dbReference type="InterPro" id="IPR003439">
    <property type="entry name" value="ABC_transporter-like_ATP-bd"/>
</dbReference>
<dbReference type="EMBL" id="QQAV01000002">
    <property type="protein sequence ID" value="RDI27049.1"/>
    <property type="molecule type" value="Genomic_DNA"/>
</dbReference>
<dbReference type="GO" id="GO:0015658">
    <property type="term" value="F:branched-chain amino acid transmembrane transporter activity"/>
    <property type="evidence" value="ECO:0007669"/>
    <property type="project" value="TreeGrafter"/>
</dbReference>
<dbReference type="PROSITE" id="PS00211">
    <property type="entry name" value="ABC_TRANSPORTER_1"/>
    <property type="match status" value="1"/>
</dbReference>
<evidence type="ECO:0000313" key="9">
    <source>
        <dbReference type="Proteomes" id="UP000255265"/>
    </source>
</evidence>
<evidence type="ECO:0000256" key="1">
    <source>
        <dbReference type="ARBA" id="ARBA00005417"/>
    </source>
</evidence>
<reference evidence="8 9" key="1">
    <citation type="submission" date="2018-07" db="EMBL/GenBank/DDBJ databases">
        <title>Genomic Encyclopedia of Type Strains, Phase IV (KMG-IV): sequencing the most valuable type-strain genomes for metagenomic binning, comparative biology and taxonomic classification.</title>
        <authorList>
            <person name="Goeker M."/>
        </authorList>
    </citation>
    <scope>NUCLEOTIDE SEQUENCE [LARGE SCALE GENOMIC DNA]</scope>
    <source>
        <strain evidence="8 9">DSM 21352</strain>
    </source>
</reference>
<evidence type="ECO:0000256" key="3">
    <source>
        <dbReference type="ARBA" id="ARBA00022475"/>
    </source>
</evidence>
<keyword evidence="9" id="KW-1185">Reference proteome</keyword>
<dbReference type="GO" id="GO:0005524">
    <property type="term" value="F:ATP binding"/>
    <property type="evidence" value="ECO:0007669"/>
    <property type="project" value="UniProtKB-KW"/>
</dbReference>
<dbReference type="Proteomes" id="UP000255265">
    <property type="component" value="Unassembled WGS sequence"/>
</dbReference>
<comment type="similarity">
    <text evidence="1">Belongs to the ABC transporter superfamily.</text>
</comment>
<dbReference type="InterPro" id="IPR027417">
    <property type="entry name" value="P-loop_NTPase"/>
</dbReference>
<dbReference type="SMART" id="SM00382">
    <property type="entry name" value="AAA"/>
    <property type="match status" value="1"/>
</dbReference>
<evidence type="ECO:0000256" key="2">
    <source>
        <dbReference type="ARBA" id="ARBA00022448"/>
    </source>
</evidence>
<evidence type="ECO:0000256" key="5">
    <source>
        <dbReference type="ARBA" id="ARBA00022840"/>
    </source>
</evidence>
<sequence>MAEAALQLEFDDVVAGYGQAVVLDRLSFSLAPGRSLAILGRNGVGKTTLLETLMGHTRVTRGAIRWQGEDITHWAPHRRARAGLGWVPQEREVFPSLTVEENLRVIARPGAWTLARVFGLFPRLHERRGNQGHQLSGGEQQMLAIGRALMTNPSLLLLDEPMEGLAPIVVEELAAAIRQLCEGEGLASVVVEQHPVLALEMTHEAIVLERGTVVHSGPSATLAQDAALLEGLLGVGIAAEGA</sequence>
<dbReference type="PANTHER" id="PTHR43820">
    <property type="entry name" value="HIGH-AFFINITY BRANCHED-CHAIN AMINO ACID TRANSPORT ATP-BINDING PROTEIN LIVF"/>
    <property type="match status" value="1"/>
</dbReference>
<dbReference type="PANTHER" id="PTHR43820:SF2">
    <property type="entry name" value="ABC TRANSPORTER ATP-BINDING PROTEIN"/>
    <property type="match status" value="1"/>
</dbReference>
<dbReference type="CDD" id="cd03224">
    <property type="entry name" value="ABC_TM1139_LivF_branched"/>
    <property type="match status" value="1"/>
</dbReference>
<keyword evidence="5 8" id="KW-0067">ATP-binding</keyword>
<dbReference type="InterPro" id="IPR052156">
    <property type="entry name" value="BCAA_Transport_ATP-bd_LivF"/>
</dbReference>
<dbReference type="PROSITE" id="PS50893">
    <property type="entry name" value="ABC_TRANSPORTER_2"/>
    <property type="match status" value="1"/>
</dbReference>
<gene>
    <name evidence="8" type="ORF">DFR41_10281</name>
</gene>
<comment type="caution">
    <text evidence="8">The sequence shown here is derived from an EMBL/GenBank/DDBJ whole genome shotgun (WGS) entry which is preliminary data.</text>
</comment>
<proteinExistence type="inferred from homology"/>
<dbReference type="RefSeq" id="WP_017760387.1">
    <property type="nucleotide sequence ID" value="NZ_QQAV01000002.1"/>
</dbReference>
<dbReference type="SUPFAM" id="SSF52540">
    <property type="entry name" value="P-loop containing nucleoside triphosphate hydrolases"/>
    <property type="match status" value="1"/>
</dbReference>
<keyword evidence="2" id="KW-0813">Transport</keyword>
<organism evidence="8 9">
    <name type="scientific">Pseudacidovorax intermedius</name>
    <dbReference type="NCBI Taxonomy" id="433924"/>
    <lineage>
        <taxon>Bacteria</taxon>
        <taxon>Pseudomonadati</taxon>
        <taxon>Pseudomonadota</taxon>
        <taxon>Betaproteobacteria</taxon>
        <taxon>Burkholderiales</taxon>
        <taxon>Comamonadaceae</taxon>
        <taxon>Pseudacidovorax</taxon>
    </lineage>
</organism>
<keyword evidence="3" id="KW-1003">Cell membrane</keyword>
<accession>A0A370FKZ9</accession>
<dbReference type="OrthoDB" id="9776369at2"/>